<comment type="caution">
    <text evidence="2">The sequence shown here is derived from an EMBL/GenBank/DDBJ whole genome shotgun (WGS) entry which is preliminary data.</text>
</comment>
<evidence type="ECO:0000313" key="3">
    <source>
        <dbReference type="Proteomes" id="UP001231518"/>
    </source>
</evidence>
<protein>
    <submittedName>
        <fullName evidence="2">Uncharacterized protein</fullName>
    </submittedName>
</protein>
<name>A0AAD8DPD5_MYTSE</name>
<proteinExistence type="predicted"/>
<dbReference type="Proteomes" id="UP001231518">
    <property type="component" value="Chromosome 13"/>
</dbReference>
<dbReference type="AlphaFoldDB" id="A0AAD8DPD5"/>
<gene>
    <name evidence="2" type="ORF">PYW07_002681</name>
</gene>
<feature type="region of interest" description="Disordered" evidence="1">
    <location>
        <begin position="27"/>
        <end position="67"/>
    </location>
</feature>
<accession>A0AAD8DPD5</accession>
<feature type="compositionally biased region" description="Acidic residues" evidence="1">
    <location>
        <begin position="35"/>
        <end position="67"/>
    </location>
</feature>
<keyword evidence="3" id="KW-1185">Reference proteome</keyword>
<dbReference type="EMBL" id="JARGEI010000019">
    <property type="protein sequence ID" value="KAJ8714456.1"/>
    <property type="molecule type" value="Genomic_DNA"/>
</dbReference>
<evidence type="ECO:0000313" key="2">
    <source>
        <dbReference type="EMBL" id="KAJ8714456.1"/>
    </source>
</evidence>
<reference evidence="2" key="1">
    <citation type="submission" date="2023-03" db="EMBL/GenBank/DDBJ databases">
        <title>Chromosome-level genomes of two armyworms, Mythimna separata and Mythimna loreyi, provide insights into the biosynthesis and reception of sex pheromones.</title>
        <authorList>
            <person name="Zhao H."/>
        </authorList>
    </citation>
    <scope>NUCLEOTIDE SEQUENCE</scope>
    <source>
        <strain evidence="2">BeijingLab</strain>
        <tissue evidence="2">Pupa</tissue>
    </source>
</reference>
<organism evidence="2 3">
    <name type="scientific">Mythimna separata</name>
    <name type="common">Oriental armyworm</name>
    <name type="synonym">Pseudaletia separata</name>
    <dbReference type="NCBI Taxonomy" id="271217"/>
    <lineage>
        <taxon>Eukaryota</taxon>
        <taxon>Metazoa</taxon>
        <taxon>Ecdysozoa</taxon>
        <taxon>Arthropoda</taxon>
        <taxon>Hexapoda</taxon>
        <taxon>Insecta</taxon>
        <taxon>Pterygota</taxon>
        <taxon>Neoptera</taxon>
        <taxon>Endopterygota</taxon>
        <taxon>Lepidoptera</taxon>
        <taxon>Glossata</taxon>
        <taxon>Ditrysia</taxon>
        <taxon>Noctuoidea</taxon>
        <taxon>Noctuidae</taxon>
        <taxon>Noctuinae</taxon>
        <taxon>Hadenini</taxon>
        <taxon>Mythimna</taxon>
    </lineage>
</organism>
<sequence length="67" mass="7826">MDGSCKMINTYHFKWFEGDQLPNYVSDSLTTVSETGEEEEDIDNDQPTDWSSDDEDTQYIDDYDDND</sequence>
<evidence type="ECO:0000256" key="1">
    <source>
        <dbReference type="SAM" id="MobiDB-lite"/>
    </source>
</evidence>